<dbReference type="InterPro" id="IPR000014">
    <property type="entry name" value="PAS"/>
</dbReference>
<dbReference type="EC" id="2.7.13.3" evidence="2"/>
<dbReference type="CDD" id="cd00130">
    <property type="entry name" value="PAS"/>
    <property type="match status" value="1"/>
</dbReference>
<dbReference type="Pfam" id="PF00072">
    <property type="entry name" value="Response_reg"/>
    <property type="match status" value="1"/>
</dbReference>
<dbReference type="InterPro" id="IPR035965">
    <property type="entry name" value="PAS-like_dom_sf"/>
</dbReference>
<dbReference type="Proteomes" id="UP000007844">
    <property type="component" value="Chromosome"/>
</dbReference>
<dbReference type="SUPFAM" id="SSF52172">
    <property type="entry name" value="CheY-like"/>
    <property type="match status" value="1"/>
</dbReference>
<dbReference type="PANTHER" id="PTHR44591:SF3">
    <property type="entry name" value="RESPONSE REGULATORY DOMAIN-CONTAINING PROTEIN"/>
    <property type="match status" value="1"/>
</dbReference>
<protein>
    <recommendedName>
        <fullName evidence="2">histidine kinase</fullName>
        <ecNumber evidence="2">2.7.13.3</ecNumber>
    </recommendedName>
</protein>
<dbReference type="InterPro" id="IPR050595">
    <property type="entry name" value="Bact_response_regulator"/>
</dbReference>
<dbReference type="SMART" id="SM00091">
    <property type="entry name" value="PAS"/>
    <property type="match status" value="1"/>
</dbReference>
<dbReference type="eggNOG" id="COG2202">
    <property type="taxonomic scope" value="Bacteria"/>
</dbReference>
<reference evidence="7 8" key="1">
    <citation type="journal article" date="2011" name="J. Bacteriol.">
        <title>Genome sequence of the mercury-methylating and pleomorphic Desulfovibrio africanus Strain Walvis Bay.</title>
        <authorList>
            <person name="Brown S.D."/>
            <person name="Wall J.D."/>
            <person name="Kucken A.M."/>
            <person name="Gilmour C.C."/>
            <person name="Podar M."/>
            <person name="Brandt C.C."/>
            <person name="Teshima H."/>
            <person name="Detter J.C."/>
            <person name="Han C.S."/>
            <person name="Land M.L."/>
            <person name="Lucas S."/>
            <person name="Han J."/>
            <person name="Pennacchio L."/>
            <person name="Nolan M."/>
            <person name="Pitluck S."/>
            <person name="Woyke T."/>
            <person name="Goodwin L."/>
            <person name="Palumbo A.V."/>
            <person name="Elias D.A."/>
        </authorList>
    </citation>
    <scope>NUCLEOTIDE SEQUENCE [LARGE SCALE GENOMIC DNA]</scope>
    <source>
        <strain evidence="7 8">Walvis Bay</strain>
    </source>
</reference>
<feature type="modified residue" description="4-aspartylphosphate" evidence="4">
    <location>
        <position position="420"/>
    </location>
</feature>
<feature type="domain" description="PAS" evidence="6">
    <location>
        <begin position="10"/>
        <end position="55"/>
    </location>
</feature>
<dbReference type="InterPro" id="IPR011006">
    <property type="entry name" value="CheY-like_superfamily"/>
</dbReference>
<organism evidence="7 8">
    <name type="scientific">Desulfocurvibacter africanus subsp. africanus str. Walvis Bay</name>
    <dbReference type="NCBI Taxonomy" id="690850"/>
    <lineage>
        <taxon>Bacteria</taxon>
        <taxon>Pseudomonadati</taxon>
        <taxon>Thermodesulfobacteriota</taxon>
        <taxon>Desulfovibrionia</taxon>
        <taxon>Desulfovibrionales</taxon>
        <taxon>Desulfovibrionaceae</taxon>
        <taxon>Desulfocurvibacter</taxon>
    </lineage>
</organism>
<dbReference type="CDD" id="cd00082">
    <property type="entry name" value="HisKA"/>
    <property type="match status" value="1"/>
</dbReference>
<evidence type="ECO:0000313" key="8">
    <source>
        <dbReference type="Proteomes" id="UP000007844"/>
    </source>
</evidence>
<dbReference type="RefSeq" id="WP_014259598.1">
    <property type="nucleotide sequence ID" value="NC_016629.1"/>
</dbReference>
<name>F3Z0A8_DESAF</name>
<dbReference type="Gene3D" id="1.10.287.130">
    <property type="match status" value="1"/>
</dbReference>
<keyword evidence="8" id="KW-1185">Reference proteome</keyword>
<dbReference type="GO" id="GO:0000155">
    <property type="term" value="F:phosphorelay sensor kinase activity"/>
    <property type="evidence" value="ECO:0007669"/>
    <property type="project" value="InterPro"/>
</dbReference>
<dbReference type="EMBL" id="CP003221">
    <property type="protein sequence ID" value="EGJ49810.1"/>
    <property type="molecule type" value="Genomic_DNA"/>
</dbReference>
<evidence type="ECO:0000256" key="3">
    <source>
        <dbReference type="ARBA" id="ARBA00022553"/>
    </source>
</evidence>
<dbReference type="Gene3D" id="3.30.450.20">
    <property type="entry name" value="PAS domain"/>
    <property type="match status" value="1"/>
</dbReference>
<evidence type="ECO:0000259" key="5">
    <source>
        <dbReference type="PROSITE" id="PS50110"/>
    </source>
</evidence>
<evidence type="ECO:0000256" key="4">
    <source>
        <dbReference type="PROSITE-ProRule" id="PRU00169"/>
    </source>
</evidence>
<dbReference type="eggNOG" id="COG4191">
    <property type="taxonomic scope" value="Bacteria"/>
</dbReference>
<dbReference type="KEGG" id="daf:Desaf_1473"/>
<accession>F3Z0A8</accession>
<evidence type="ECO:0000313" key="7">
    <source>
        <dbReference type="EMBL" id="EGJ49810.1"/>
    </source>
</evidence>
<keyword evidence="3 4" id="KW-0597">Phosphoprotein</keyword>
<dbReference type="eggNOG" id="COG2204">
    <property type="taxonomic scope" value="Bacteria"/>
</dbReference>
<comment type="catalytic activity">
    <reaction evidence="1">
        <text>ATP + protein L-histidine = ADP + protein N-phospho-L-histidine.</text>
        <dbReference type="EC" id="2.7.13.3"/>
    </reaction>
</comment>
<dbReference type="PROSITE" id="PS50112">
    <property type="entry name" value="PAS"/>
    <property type="match status" value="1"/>
</dbReference>
<dbReference type="PANTHER" id="PTHR44591">
    <property type="entry name" value="STRESS RESPONSE REGULATOR PROTEIN 1"/>
    <property type="match status" value="1"/>
</dbReference>
<gene>
    <name evidence="7" type="ORF">Desaf_1473</name>
</gene>
<dbReference type="InterPro" id="IPR001789">
    <property type="entry name" value="Sig_transdc_resp-reg_receiver"/>
</dbReference>
<dbReference type="AlphaFoldDB" id="F3Z0A8"/>
<evidence type="ECO:0000256" key="2">
    <source>
        <dbReference type="ARBA" id="ARBA00012438"/>
    </source>
</evidence>
<feature type="domain" description="Response regulatory" evidence="5">
    <location>
        <begin position="369"/>
        <end position="485"/>
    </location>
</feature>
<dbReference type="STRING" id="690850.Desaf_1473"/>
<proteinExistence type="predicted"/>
<evidence type="ECO:0000256" key="1">
    <source>
        <dbReference type="ARBA" id="ARBA00000085"/>
    </source>
</evidence>
<dbReference type="Gene3D" id="3.40.50.2300">
    <property type="match status" value="1"/>
</dbReference>
<dbReference type="InterPro" id="IPR036097">
    <property type="entry name" value="HisK_dim/P_sf"/>
</dbReference>
<dbReference type="SUPFAM" id="SSF47384">
    <property type="entry name" value="Homodimeric domain of signal transducing histidine kinase"/>
    <property type="match status" value="1"/>
</dbReference>
<dbReference type="NCBIfam" id="TIGR00229">
    <property type="entry name" value="sensory_box"/>
    <property type="match status" value="1"/>
</dbReference>
<dbReference type="SUPFAM" id="SSF55785">
    <property type="entry name" value="PYP-like sensor domain (PAS domain)"/>
    <property type="match status" value="1"/>
</dbReference>
<dbReference type="PROSITE" id="PS50110">
    <property type="entry name" value="RESPONSE_REGULATORY"/>
    <property type="match status" value="1"/>
</dbReference>
<dbReference type="SMART" id="SM00448">
    <property type="entry name" value="REC"/>
    <property type="match status" value="1"/>
</dbReference>
<evidence type="ECO:0000259" key="6">
    <source>
        <dbReference type="PROSITE" id="PS50112"/>
    </source>
</evidence>
<sequence length="498" mass="53305">MSTDSVMGYAPDLYRAIFDALDDGVSIHDPNSGSVLDVNPAIIRMFGYDREEALGLTMERFCLESEPFSHADALAWISKALTMGPQRFKWRTRDKNGRDFWIEVRLKSISLGGQTRLLTIVREINALKTSEPPAAGPTCPEGDLHSLQRKAGVGFLAGDIAHGLNNSLTPILGYAAEARSMASDPAMAFCLDETLKACGKAKDLVSSLLTLSRPNESKREAMYLWPALESCLQAARALLPPGVSLDVQKDTSQAMAVVSTGEVQEIILSLCTIAAQALPGKRGNLALRLEPAFSASGCRVSVLAAARNGETTGEPDMRGSVMASVQGLAKSLGGSLALLPRADGLEISVLLPGVARHAKAESRPSHRGHILFIDDDAAITKLVCKQLSSAGYIVTAVSDSDEGLRRFSHTPSEFDCVVTDLLMPGLSGQTLAQRIRELRPDVPVLLCSGNCDLGNLDASSTHCFAGFIPKPFCKRELTQAVSMALAQPATSPDERDKE</sequence>
<dbReference type="InterPro" id="IPR003661">
    <property type="entry name" value="HisK_dim/P_dom"/>
</dbReference>
<dbReference type="HOGENOM" id="CLU_000445_114_51_7"/>
<dbReference type="Pfam" id="PF13426">
    <property type="entry name" value="PAS_9"/>
    <property type="match status" value="1"/>
</dbReference>